<keyword evidence="3" id="KW-1185">Reference proteome</keyword>
<dbReference type="InterPro" id="IPR029471">
    <property type="entry name" value="HNH_5"/>
</dbReference>
<dbReference type="SMART" id="SM00507">
    <property type="entry name" value="HNHc"/>
    <property type="match status" value="1"/>
</dbReference>
<dbReference type="STRING" id="1703.BLSMQ_3214"/>
<dbReference type="Pfam" id="PF14279">
    <property type="entry name" value="HNH_5"/>
    <property type="match status" value="1"/>
</dbReference>
<reference evidence="2 3" key="1">
    <citation type="submission" date="2014-11" db="EMBL/GenBank/DDBJ databases">
        <title>Draft Genome Sequence of Brevibacterium linens AE038-8.</title>
        <authorList>
            <person name="Maizel D."/>
            <person name="Utturkar S.M."/>
            <person name="Brown S.D."/>
            <person name="Ferrero M."/>
            <person name="Rosen B.P."/>
        </authorList>
    </citation>
    <scope>NUCLEOTIDE SEQUENCE [LARGE SCALE GENOMIC DNA]</scope>
    <source>
        <strain evidence="2 3">AE038-8</strain>
    </source>
</reference>
<dbReference type="PATRIC" id="fig|1703.6.peg.1357"/>
<dbReference type="AlphaFoldDB" id="A0A0B9ABS5"/>
<keyword evidence="2" id="KW-0378">Hydrolase</keyword>
<evidence type="ECO:0000313" key="2">
    <source>
        <dbReference type="EMBL" id="KHS53061.1"/>
    </source>
</evidence>
<feature type="domain" description="HNH nuclease" evidence="1">
    <location>
        <begin position="69"/>
        <end position="118"/>
    </location>
</feature>
<dbReference type="PANTHER" id="PTHR33877">
    <property type="entry name" value="SLL1193 PROTEIN"/>
    <property type="match status" value="1"/>
</dbReference>
<comment type="caution">
    <text evidence="2">The sequence shown here is derived from an EMBL/GenBank/DDBJ whole genome shotgun (WGS) entry which is preliminary data.</text>
</comment>
<dbReference type="RefSeq" id="WP_039208542.1">
    <property type="nucleotide sequence ID" value="NZ_CP186330.1"/>
</dbReference>
<dbReference type="InterPro" id="IPR003615">
    <property type="entry name" value="HNH_nuc"/>
</dbReference>
<dbReference type="EMBL" id="JTJZ01000017">
    <property type="protein sequence ID" value="KHS53061.1"/>
    <property type="molecule type" value="Genomic_DNA"/>
</dbReference>
<organism evidence="2 3">
    <name type="scientific">Brevibacterium linens</name>
    <dbReference type="NCBI Taxonomy" id="1703"/>
    <lineage>
        <taxon>Bacteria</taxon>
        <taxon>Bacillati</taxon>
        <taxon>Actinomycetota</taxon>
        <taxon>Actinomycetes</taxon>
        <taxon>Micrococcales</taxon>
        <taxon>Brevibacteriaceae</taxon>
        <taxon>Brevibacterium</taxon>
    </lineage>
</organism>
<dbReference type="OrthoDB" id="9802901at2"/>
<dbReference type="Proteomes" id="UP000031488">
    <property type="component" value="Unassembled WGS sequence"/>
</dbReference>
<dbReference type="Gene3D" id="1.10.30.50">
    <property type="match status" value="1"/>
</dbReference>
<evidence type="ECO:0000313" key="3">
    <source>
        <dbReference type="Proteomes" id="UP000031488"/>
    </source>
</evidence>
<sequence>MKTLVLNAGYEPLSIVPFTRAVVLVLTGKATVLAAEDIPVRSEHMSLDQPSVILLTRYVRPPSNRRVSLSRRGVLRRDSYRCAYCSKPAYTVDHVIPRSRGGANTWENLVACCRECNNRKGNRTLSEIGWKLSFLPQEPRLGQLWMRGIDKPVEKWRPFLEYSSAA</sequence>
<proteinExistence type="predicted"/>
<keyword evidence="2" id="KW-0255">Endonuclease</keyword>
<protein>
    <submittedName>
        <fullName evidence="2">HNH endonuclease</fullName>
    </submittedName>
</protein>
<name>A0A0B9ABS5_BRELN</name>
<evidence type="ECO:0000259" key="1">
    <source>
        <dbReference type="SMART" id="SM00507"/>
    </source>
</evidence>
<dbReference type="CDD" id="cd00085">
    <property type="entry name" value="HNHc"/>
    <property type="match status" value="1"/>
</dbReference>
<accession>A0A0B9ABS5</accession>
<dbReference type="InterPro" id="IPR052892">
    <property type="entry name" value="NA-targeting_endonuclease"/>
</dbReference>
<keyword evidence="2" id="KW-0540">Nuclease</keyword>
<gene>
    <name evidence="2" type="ORF">AE0388_1464</name>
</gene>
<dbReference type="PANTHER" id="PTHR33877:SF2">
    <property type="entry name" value="OS07G0170200 PROTEIN"/>
    <property type="match status" value="1"/>
</dbReference>
<dbReference type="GO" id="GO:0004519">
    <property type="term" value="F:endonuclease activity"/>
    <property type="evidence" value="ECO:0007669"/>
    <property type="project" value="UniProtKB-KW"/>
</dbReference>